<evidence type="ECO:0000313" key="3">
    <source>
        <dbReference type="EMBL" id="QQC60276.1"/>
    </source>
</evidence>
<dbReference type="PANTHER" id="PTHR34473:SF3">
    <property type="entry name" value="TRANSMEMBRANE PROTEIN-RELATED"/>
    <property type="match status" value="1"/>
</dbReference>
<evidence type="ECO:0000259" key="2">
    <source>
        <dbReference type="Pfam" id="PF03703"/>
    </source>
</evidence>
<feature type="domain" description="YdbS-like PH" evidence="2">
    <location>
        <begin position="99"/>
        <end position="179"/>
    </location>
</feature>
<feature type="transmembrane region" description="Helical" evidence="1">
    <location>
        <begin position="71"/>
        <end position="93"/>
    </location>
</feature>
<dbReference type="Pfam" id="PF03703">
    <property type="entry name" value="bPH_2"/>
    <property type="match status" value="1"/>
</dbReference>
<dbReference type="AlphaFoldDB" id="A0A7T4MVB3"/>
<keyword evidence="1" id="KW-0472">Membrane</keyword>
<dbReference type="InterPro" id="IPR005182">
    <property type="entry name" value="YdbS-like_PH"/>
</dbReference>
<keyword evidence="1" id="KW-1133">Transmembrane helix</keyword>
<dbReference type="RefSeq" id="WP_198491034.1">
    <property type="nucleotide sequence ID" value="NZ_CP066078.1"/>
</dbReference>
<accession>A0A7T4MVB3</accession>
<sequence>MPETARARVRPGSDRFEARLAALDAWNAPWQRMDAQYPASMLLARGLGWLIVLLLAAAPSVLGLLGLLPGAWTAVGLVVLGLLLIWAAADLLLIPRRARAMGYAEREEDVLVRRGVLSHRVTAVPYGRMQYVEVSQGPWQRLFGLSSVTFRTASAAADAADVSVPGVSRQEARRLREELSRRGRERMEAL</sequence>
<dbReference type="PANTHER" id="PTHR34473">
    <property type="entry name" value="UPF0699 TRANSMEMBRANE PROTEIN YDBS"/>
    <property type="match status" value="1"/>
</dbReference>
<reference evidence="3 4" key="1">
    <citation type="submission" date="2020-12" db="EMBL/GenBank/DDBJ databases">
        <title>FDA dAtabase for Regulatory Grade micrObial Sequences (FDA-ARGOS): Supporting development and validation of Infectious Disease Dx tests.</title>
        <authorList>
            <person name="Sproer C."/>
            <person name="Gronow S."/>
            <person name="Severitt S."/>
            <person name="Schroder I."/>
            <person name="Tallon L."/>
            <person name="Sadzewicz L."/>
            <person name="Zhao X."/>
            <person name="Boylan J."/>
            <person name="Ott S."/>
            <person name="Bowen H."/>
            <person name="Vavikolanu K."/>
            <person name="Mehta A."/>
            <person name="Aluvathingal J."/>
            <person name="Nadendla S."/>
            <person name="Lowell S."/>
            <person name="Myers T."/>
            <person name="Yan Y."/>
            <person name="Sichtig H."/>
        </authorList>
    </citation>
    <scope>NUCLEOTIDE SEQUENCE [LARGE SCALE GENOMIC DNA]</scope>
    <source>
        <strain evidence="3 4">FDAARGOS_1001</strain>
    </source>
</reference>
<protein>
    <submittedName>
        <fullName evidence="3">PH domain-containing protein</fullName>
    </submittedName>
</protein>
<dbReference type="EMBL" id="CP066078">
    <property type="protein sequence ID" value="QQC60276.1"/>
    <property type="molecule type" value="Genomic_DNA"/>
</dbReference>
<evidence type="ECO:0000256" key="1">
    <source>
        <dbReference type="SAM" id="Phobius"/>
    </source>
</evidence>
<keyword evidence="1" id="KW-0812">Transmembrane</keyword>
<gene>
    <name evidence="3" type="ORF">I6H58_04990</name>
</gene>
<organism evidence="3 4">
    <name type="scientific">Rothia kristinae</name>
    <dbReference type="NCBI Taxonomy" id="37923"/>
    <lineage>
        <taxon>Bacteria</taxon>
        <taxon>Bacillati</taxon>
        <taxon>Actinomycetota</taxon>
        <taxon>Actinomycetes</taxon>
        <taxon>Micrococcales</taxon>
        <taxon>Micrococcaceae</taxon>
        <taxon>Rothia</taxon>
    </lineage>
</organism>
<evidence type="ECO:0000313" key="4">
    <source>
        <dbReference type="Proteomes" id="UP000595221"/>
    </source>
</evidence>
<feature type="transmembrane region" description="Helical" evidence="1">
    <location>
        <begin position="42"/>
        <end position="65"/>
    </location>
</feature>
<dbReference type="Proteomes" id="UP000595221">
    <property type="component" value="Chromosome"/>
</dbReference>
<proteinExistence type="predicted"/>
<name>A0A7T4MVB3_9MICC</name>